<dbReference type="GO" id="GO:0010606">
    <property type="term" value="P:positive regulation of cytoplasmic mRNA processing body assembly"/>
    <property type="evidence" value="ECO:0007669"/>
    <property type="project" value="UniProtKB-UniRule"/>
</dbReference>
<dbReference type="InterPro" id="IPR011009">
    <property type="entry name" value="Kinase-like_dom_sf"/>
</dbReference>
<sequence>MFKSAIYYSIEYSKFAKSCRILSQKTVHLQIQSRPGREVLPDHIVELFSKRRGDLGQLFVGASVPFRRKESRRYSRPTGTGRNAMLAIASRSKIWPYPITAVVARHCRTLRSEDCACAAIGPTPGRTPGRRTIWHQNDDQRGDVLGRRLRHFRLGLRPHFHVGEGDGPAEDAAPGGPSRRQLRPAASLPAGPRVVRHRLRRQIVGPHAGRAAVRPGHGRRGIIQTAQPLIVSLLLCRPVAVVPLLCSLAGSLCWSVPIRDPNAHGSNHCWKDSIVEPLVPARHGHRVVGACGDPLEHMYLPYSTTHINGVPQESKLATYMVPPEFVPRSSPSLAAFQSTSPLTVTAHNSSPTPTVPTYQEYVGGTTYFYPTPAQQQLTAAEQAVSTSPVVEDNGVVASLLAPAAATPFVAGRAHNKAAFSQNNLPLEVDNYHELVPLEPLPSIAKPHLIPYTTSTYKATHMRTGVRYCLKRVHGYRLPNSKCMVLVDMWKKLIHSNIVQLKEVFTTKAFGDQSIVFVYEYHPSSETLLAKHFSQPDGLNGYSESFSSNPNAPRPYSHSKNSLLRQQAASGMLPETTIWSYIIQLTGALAVIHAAGLAARCLDPSKIIHTGHMRLRLSTPAILDVITFDGSVANPLTLIPHYQQEDLTTLGRLILALVCRSLIAVQRDNLQTSLDLMSRTYSPDLRNLVVYLLTSKNVRSVVELMPMIGARYYSQLDTVQYQNDILRSELAKEMENGRLLRLIVKLCSINERPELNLDPSWSETGDRYMLKLFRDHVFHLVTEDGRPFLDMAHIVYTLNKLDAGTHEKVCLMSRDEQSVLVATFAELKQCLEQSFSEIVSSAHANVSK</sequence>
<dbReference type="Gene3D" id="1.20.5.5160">
    <property type="match status" value="1"/>
</dbReference>
<dbReference type="Gene3D" id="1.10.287.3700">
    <property type="match status" value="1"/>
</dbReference>
<dbReference type="InterPro" id="IPR041332">
    <property type="entry name" value="Pan3_CK"/>
</dbReference>
<comment type="subcellular location">
    <subcellularLocation>
        <location evidence="6">Cytoplasm</location>
        <location evidence="6">P-body</location>
    </subcellularLocation>
</comment>
<dbReference type="GO" id="GO:0000932">
    <property type="term" value="C:P-body"/>
    <property type="evidence" value="ECO:0007669"/>
    <property type="project" value="UniProtKB-SubCell"/>
</dbReference>
<keyword evidence="10" id="KW-1185">Reference proteome</keyword>
<feature type="domain" description="Pan3 C-terminal knob" evidence="8">
    <location>
        <begin position="701"/>
        <end position="837"/>
    </location>
</feature>
<comment type="domain">
    <text evidence="6">The N-terminal zinc finger binds to poly(A) RNA.</text>
</comment>
<feature type="coiled-coil region" evidence="6">
    <location>
        <begin position="709"/>
        <end position="747"/>
    </location>
</feature>
<dbReference type="OrthoDB" id="204958at2759"/>
<comment type="caution">
    <text evidence="6">Lacks conserved residue(s) required for the propagation of feature annotation.</text>
</comment>
<feature type="binding site" evidence="6">
    <location>
        <begin position="604"/>
        <end position="605"/>
    </location>
    <ligand>
        <name>ATP</name>
        <dbReference type="ChEBI" id="CHEBI:30616"/>
    </ligand>
</feature>
<feature type="region of interest" description="Knob domain" evidence="6">
    <location>
        <begin position="748"/>
        <end position="847"/>
    </location>
</feature>
<dbReference type="FunFam" id="1.10.510.10:FF:000451">
    <property type="entry name" value="PAN2-PAN3 deadenylation complex subunit PAN3"/>
    <property type="match status" value="1"/>
</dbReference>
<gene>
    <name evidence="6" type="primary">PAN3</name>
    <name evidence="9" type="ORF">NTEN_LOCUS3852</name>
</gene>
<comment type="domain">
    <text evidence="6">The pseudokinase domain, the coiled-coil (CC), and C-terminal knob domain (CK) form a structural unit (PKC) that forms an extensive high-affinity interaction surface for PAN2.</text>
</comment>
<evidence type="ECO:0000313" key="10">
    <source>
        <dbReference type="Proteomes" id="UP000479000"/>
    </source>
</evidence>
<evidence type="ECO:0000256" key="6">
    <source>
        <dbReference type="HAMAP-Rule" id="MF_03181"/>
    </source>
</evidence>
<evidence type="ECO:0000313" key="9">
    <source>
        <dbReference type="EMBL" id="CAA9997558.1"/>
    </source>
</evidence>
<keyword evidence="2 6" id="KW-0507">mRNA processing</keyword>
<proteinExistence type="inferred from homology"/>
<dbReference type="GO" id="GO:0005524">
    <property type="term" value="F:ATP binding"/>
    <property type="evidence" value="ECO:0007669"/>
    <property type="project" value="UniProtKB-UniRule"/>
</dbReference>
<dbReference type="SUPFAM" id="SSF56112">
    <property type="entry name" value="Protein kinase-like (PK-like)"/>
    <property type="match status" value="1"/>
</dbReference>
<evidence type="ECO:0000256" key="7">
    <source>
        <dbReference type="SAM" id="MobiDB-lite"/>
    </source>
</evidence>
<dbReference type="GO" id="GO:0008143">
    <property type="term" value="F:poly(A) binding"/>
    <property type="evidence" value="ECO:0007669"/>
    <property type="project" value="TreeGrafter"/>
</dbReference>
<feature type="region of interest" description="Disordered" evidence="7">
    <location>
        <begin position="160"/>
        <end position="188"/>
    </location>
</feature>
<dbReference type="HAMAP" id="MF_03181">
    <property type="entry name" value="PAN3"/>
    <property type="match status" value="1"/>
</dbReference>
<dbReference type="Proteomes" id="UP000479000">
    <property type="component" value="Unassembled WGS sequence"/>
</dbReference>
<dbReference type="InterPro" id="IPR030844">
    <property type="entry name" value="PAN3"/>
</dbReference>
<comment type="similarity">
    <text evidence="6">Belongs to the protein kinase superfamily. PAN3 family.</text>
</comment>
<dbReference type="FunFam" id="1.10.287.3700:FF:000001">
    <property type="entry name" value="PAN2-PAN3 deadenylation complex subunit PAN3"/>
    <property type="match status" value="1"/>
</dbReference>
<evidence type="ECO:0000256" key="5">
    <source>
        <dbReference type="ARBA" id="ARBA00023054"/>
    </source>
</evidence>
<dbReference type="PANTHER" id="PTHR12272">
    <property type="entry name" value="DEADENYLATION COMPLEX SUBUNIT PAN3"/>
    <property type="match status" value="1"/>
</dbReference>
<evidence type="ECO:0000256" key="1">
    <source>
        <dbReference type="ARBA" id="ARBA00022490"/>
    </source>
</evidence>
<evidence type="ECO:0000259" key="8">
    <source>
        <dbReference type="Pfam" id="PF18101"/>
    </source>
</evidence>
<comment type="domain">
    <text evidence="6">Contains a pseudokinase domain. The protein kinase domain is predicted to be catalytically inactive because some of the residues important for catalytic activity are substituted and it lacks the equivalent of the binding site for a peptide substrate. However, it has retained an ATP-binding site and ATP-binding is required for mRNA degradation, stimulating the activity of the PAN2 nuclease in vitro. The nucleotide-binding site is juxtaposed to the RNase active site of PAN2 in the complex and may actually bind nucleosides of a poly(A) RNA rather than ATP, feeding the poly(A)-tail to the active site of the deadenylase and thus increasing the efficiency with which this distributive enzyme degrades oligo(A) RNAs.</text>
</comment>
<dbReference type="Gene3D" id="1.10.510.10">
    <property type="entry name" value="Transferase(Phosphotransferase) domain 1"/>
    <property type="match status" value="1"/>
</dbReference>
<comment type="function">
    <text evidence="6">Regulatory subunit of the poly(A)-nuclease (PAN) deadenylation complex, one of two cytoplasmic mRNA deadenylases involved in general and miRNA-mediated mRNA turnover. PAN specifically shortens poly(A) tails of RNA and the activity is stimulated by poly(A)-binding protein (PABP). PAN deadenylation is followed by rapid degradation of the shortened mRNA tails by the CCR4-NOT complex. Deadenylated mRNAs are then degraded by two alternative mechanisms, namely exosome-mediated 3'-5' exonucleolytic degradation, or deadenlyation-dependent mRNA decaping and subsequent 5'-3' exonucleolytic degradation by XRN1. PAN3 acts as a positive regulator for PAN activity, recruiting the catalytic subunit PAN2 to mRNA via its interaction with RNA and PABP, and to miRNA targets via its interaction with GW182 family proteins.</text>
</comment>
<keyword evidence="4 6" id="KW-0067">ATP-binding</keyword>
<comment type="subunit">
    <text evidence="6">Homodimer. Forms a heterotrimer with a catalytic subunit PAN2 to form the poly(A)-nuclease (PAN) deadenylation complex. Interacts (via PAM-2 motif) with poly(A)-binding protein (via PABC domain), conferring substrate specificity of the enzyme complex.</text>
</comment>
<accession>A0A6H5G5R6</accession>
<keyword evidence="3 6" id="KW-0547">Nucleotide-binding</keyword>
<feature type="binding site" evidence="6">
    <location>
        <begin position="519"/>
        <end position="526"/>
    </location>
    <ligand>
        <name>ATP</name>
        <dbReference type="ChEBI" id="CHEBI:30616"/>
    </ligand>
</feature>
<organism evidence="9 10">
    <name type="scientific">Nesidiocoris tenuis</name>
    <dbReference type="NCBI Taxonomy" id="355587"/>
    <lineage>
        <taxon>Eukaryota</taxon>
        <taxon>Metazoa</taxon>
        <taxon>Ecdysozoa</taxon>
        <taxon>Arthropoda</taxon>
        <taxon>Hexapoda</taxon>
        <taxon>Insecta</taxon>
        <taxon>Pterygota</taxon>
        <taxon>Neoptera</taxon>
        <taxon>Paraneoptera</taxon>
        <taxon>Hemiptera</taxon>
        <taxon>Heteroptera</taxon>
        <taxon>Panheteroptera</taxon>
        <taxon>Cimicomorpha</taxon>
        <taxon>Miridae</taxon>
        <taxon>Dicyphina</taxon>
        <taxon>Nesidiocoris</taxon>
    </lineage>
</organism>
<keyword evidence="1 6" id="KW-0963">Cytoplasm</keyword>
<dbReference type="PANTHER" id="PTHR12272:SF11">
    <property type="entry name" value="PAN2-PAN3 DEADENYLATION COMPLEX SUBUNIT PAN3"/>
    <property type="match status" value="1"/>
</dbReference>
<feature type="binding site" evidence="6">
    <location>
        <position position="470"/>
    </location>
    <ligand>
        <name>ATP</name>
        <dbReference type="ChEBI" id="CHEBI:30616"/>
    </ligand>
</feature>
<dbReference type="AlphaFoldDB" id="A0A6H5G5R6"/>
<dbReference type="GO" id="GO:0000289">
    <property type="term" value="P:nuclear-transcribed mRNA poly(A) tail shortening"/>
    <property type="evidence" value="ECO:0007669"/>
    <property type="project" value="UniProtKB-UniRule"/>
</dbReference>
<dbReference type="EMBL" id="CADCXU010005884">
    <property type="protein sequence ID" value="CAA9997558.1"/>
    <property type="molecule type" value="Genomic_DNA"/>
</dbReference>
<reference evidence="9 10" key="1">
    <citation type="submission" date="2020-02" db="EMBL/GenBank/DDBJ databases">
        <authorList>
            <person name="Ferguson B K."/>
        </authorList>
    </citation>
    <scope>NUCLEOTIDE SEQUENCE [LARGE SCALE GENOMIC DNA]</scope>
</reference>
<protein>
    <recommendedName>
        <fullName evidence="6">PAN2-PAN3 deadenylation complex subunit PAN3</fullName>
    </recommendedName>
    <alternativeName>
        <fullName evidence="6">PAB1P-dependent poly(A)-specific ribonuclease</fullName>
    </alternativeName>
    <alternativeName>
        <fullName evidence="6">Poly(A)-nuclease deadenylation complex subunit 3</fullName>
        <shortName evidence="6">PAN deadenylation complex subunit 3</shortName>
    </alternativeName>
</protein>
<name>A0A6H5G5R6_9HEMI</name>
<evidence type="ECO:0000256" key="2">
    <source>
        <dbReference type="ARBA" id="ARBA00022664"/>
    </source>
</evidence>
<evidence type="ECO:0000256" key="4">
    <source>
        <dbReference type="ARBA" id="ARBA00022840"/>
    </source>
</evidence>
<keyword evidence="5 6" id="KW-0175">Coiled coil</keyword>
<dbReference type="Pfam" id="PF18101">
    <property type="entry name" value="Pan3_CK"/>
    <property type="match status" value="1"/>
</dbReference>
<evidence type="ECO:0000256" key="3">
    <source>
        <dbReference type="ARBA" id="ARBA00022741"/>
    </source>
</evidence>
<dbReference type="GO" id="GO:0006397">
    <property type="term" value="P:mRNA processing"/>
    <property type="evidence" value="ECO:0007669"/>
    <property type="project" value="UniProtKB-KW"/>
</dbReference>
<dbReference type="GO" id="GO:0031251">
    <property type="term" value="C:PAN complex"/>
    <property type="evidence" value="ECO:0007669"/>
    <property type="project" value="UniProtKB-UniRule"/>
</dbReference>